<accession>B8HUE1</accession>
<organism evidence="1">
    <name type="scientific">Cyanothece sp. (strain PCC 7425 / ATCC 29141)</name>
    <dbReference type="NCBI Taxonomy" id="395961"/>
    <lineage>
        <taxon>Bacteria</taxon>
        <taxon>Bacillati</taxon>
        <taxon>Cyanobacteriota</taxon>
        <taxon>Cyanophyceae</taxon>
        <taxon>Gomontiellales</taxon>
        <taxon>Cyanothecaceae</taxon>
        <taxon>Cyanothece</taxon>
    </lineage>
</organism>
<dbReference type="EMBL" id="CP001344">
    <property type="protein sequence ID" value="ACL44486.1"/>
    <property type="molecule type" value="Genomic_DNA"/>
</dbReference>
<protein>
    <submittedName>
        <fullName evidence="1">Uncharacterized protein</fullName>
    </submittedName>
</protein>
<dbReference type="HOGENOM" id="CLU_2751040_0_0_3"/>
<gene>
    <name evidence="1" type="ordered locus">Cyan7425_2125</name>
</gene>
<evidence type="ECO:0000313" key="1">
    <source>
        <dbReference type="EMBL" id="ACL44486.1"/>
    </source>
</evidence>
<reference evidence="1" key="1">
    <citation type="submission" date="2009-01" db="EMBL/GenBank/DDBJ databases">
        <title>Complete sequence of chromosome Cyanothece sp. PCC 7425.</title>
        <authorList>
            <consortium name="US DOE Joint Genome Institute"/>
            <person name="Lucas S."/>
            <person name="Copeland A."/>
            <person name="Lapidus A."/>
            <person name="Glavina del Rio T."/>
            <person name="Dalin E."/>
            <person name="Tice H."/>
            <person name="Bruce D."/>
            <person name="Goodwin L."/>
            <person name="Pitluck S."/>
            <person name="Sims D."/>
            <person name="Meineke L."/>
            <person name="Brettin T."/>
            <person name="Detter J.C."/>
            <person name="Han C."/>
            <person name="Larimer F."/>
            <person name="Land M."/>
            <person name="Hauser L."/>
            <person name="Kyrpides N."/>
            <person name="Ovchinnikova G."/>
            <person name="Liberton M."/>
            <person name="Stoeckel J."/>
            <person name="Banerjee A."/>
            <person name="Singh A."/>
            <person name="Page L."/>
            <person name="Sato H."/>
            <person name="Zhao L."/>
            <person name="Sherman L."/>
            <person name="Pakrasi H."/>
            <person name="Richardson P."/>
        </authorList>
    </citation>
    <scope>NUCLEOTIDE SEQUENCE</scope>
    <source>
        <strain evidence="1">PCC 7425</strain>
    </source>
</reference>
<dbReference type="KEGG" id="cyn:Cyan7425_2125"/>
<dbReference type="AlphaFoldDB" id="B8HUE1"/>
<proteinExistence type="predicted"/>
<name>B8HUE1_CYAP4</name>
<sequence>MQTQFLYHNGTFRGFFSERLLEQSELILAFQWMHHEIKEQEVLSRIPGLILKEYSFEEPEPFSLALFQGE</sequence>